<dbReference type="OrthoDB" id="9873093at2"/>
<dbReference type="AlphaFoldDB" id="A0A1H6NDE7"/>
<protein>
    <recommendedName>
        <fullName evidence="3">Lipoprotein</fullName>
    </recommendedName>
</protein>
<gene>
    <name evidence="1" type="ORF">SAMN05660691_04040</name>
</gene>
<evidence type="ECO:0008006" key="3">
    <source>
        <dbReference type="Google" id="ProtNLM"/>
    </source>
</evidence>
<evidence type="ECO:0000313" key="2">
    <source>
        <dbReference type="Proteomes" id="UP000199371"/>
    </source>
</evidence>
<organism evidence="1 2">
    <name type="scientific">Rheinheimera pacifica</name>
    <dbReference type="NCBI Taxonomy" id="173990"/>
    <lineage>
        <taxon>Bacteria</taxon>
        <taxon>Pseudomonadati</taxon>
        <taxon>Pseudomonadota</taxon>
        <taxon>Gammaproteobacteria</taxon>
        <taxon>Chromatiales</taxon>
        <taxon>Chromatiaceae</taxon>
        <taxon>Rheinheimera</taxon>
    </lineage>
</organism>
<dbReference type="RefSeq" id="WP_143039999.1">
    <property type="nucleotide sequence ID" value="NZ_FNXF01000027.1"/>
</dbReference>
<dbReference type="EMBL" id="FNXF01000027">
    <property type="protein sequence ID" value="SEI13094.1"/>
    <property type="molecule type" value="Genomic_DNA"/>
</dbReference>
<name>A0A1H6NDE7_9GAMM</name>
<dbReference type="STRING" id="173990.SAMN05660691_04040"/>
<reference evidence="2" key="1">
    <citation type="submission" date="2016-10" db="EMBL/GenBank/DDBJ databases">
        <authorList>
            <person name="Varghese N."/>
            <person name="Submissions S."/>
        </authorList>
    </citation>
    <scope>NUCLEOTIDE SEQUENCE [LARGE SCALE GENOMIC DNA]</scope>
    <source>
        <strain evidence="2">DSM 17616</strain>
    </source>
</reference>
<proteinExistence type="predicted"/>
<dbReference type="Proteomes" id="UP000199371">
    <property type="component" value="Unassembled WGS sequence"/>
</dbReference>
<accession>A0A1H6NDE7</accession>
<dbReference type="PROSITE" id="PS51257">
    <property type="entry name" value="PROKAR_LIPOPROTEIN"/>
    <property type="match status" value="1"/>
</dbReference>
<keyword evidence="2" id="KW-1185">Reference proteome</keyword>
<evidence type="ECO:0000313" key="1">
    <source>
        <dbReference type="EMBL" id="SEI13094.1"/>
    </source>
</evidence>
<sequence length="162" mass="18360">MKKICLTICCITAISGCSLNEDGRRGLKSAHSHSAPISQQTPGNPERQITVRLQSGEIRFYGSISPFWPEEFVLNEGEVKQIRLYEKYQPLKQQNHYVDIWVAHSPGVLVLDANPVNWQNTNFGIWLELGAQSFQRFSRVSAAEQFSTTEARDLQITIIKPL</sequence>